<dbReference type="Pfam" id="PF00034">
    <property type="entry name" value="Cytochrom_C"/>
    <property type="match status" value="2"/>
</dbReference>
<feature type="binding site" description="covalent" evidence="12">
    <location>
        <position position="319"/>
    </location>
    <ligand>
        <name>heme c</name>
        <dbReference type="ChEBI" id="CHEBI:61717"/>
        <label>3</label>
    </ligand>
</feature>
<feature type="binding site" description="axial binding residue" evidence="13">
    <location>
        <position position="320"/>
    </location>
    <ligand>
        <name>heme c</name>
        <dbReference type="ChEBI" id="CHEBI:61717"/>
        <label>3</label>
    </ligand>
    <ligandPart>
        <name>Fe</name>
        <dbReference type="ChEBI" id="CHEBI:18248"/>
    </ligandPart>
</feature>
<dbReference type="InterPro" id="IPR008168">
    <property type="entry name" value="Cyt_C_IC"/>
</dbReference>
<keyword evidence="7 14" id="KW-0732">Signal</keyword>
<comment type="caution">
    <text evidence="16">The sequence shown here is derived from an EMBL/GenBank/DDBJ whole genome shotgun (WGS) entry which is preliminary data.</text>
</comment>
<keyword evidence="5" id="KW-0679">Respiratory chain</keyword>
<comment type="subcellular location">
    <subcellularLocation>
        <location evidence="1">Cell membrane</location>
    </subcellularLocation>
</comment>
<proteinExistence type="predicted"/>
<dbReference type="GO" id="GO:0020037">
    <property type="term" value="F:heme binding"/>
    <property type="evidence" value="ECO:0007669"/>
    <property type="project" value="InterPro"/>
</dbReference>
<dbReference type="GO" id="GO:0005506">
    <property type="term" value="F:iron ion binding"/>
    <property type="evidence" value="ECO:0007669"/>
    <property type="project" value="InterPro"/>
</dbReference>
<feature type="domain" description="Cytochrome c" evidence="15">
    <location>
        <begin position="36"/>
        <end position="139"/>
    </location>
</feature>
<name>A0A176Z1F0_9BRAD</name>
<keyword evidence="10 13" id="KW-0408">Iron</keyword>
<evidence type="ECO:0000256" key="1">
    <source>
        <dbReference type="ARBA" id="ARBA00004236"/>
    </source>
</evidence>
<dbReference type="InterPro" id="IPR051459">
    <property type="entry name" value="Cytochrome_c-type_DH"/>
</dbReference>
<feature type="chain" id="PRO_5008055298" evidence="14">
    <location>
        <begin position="28"/>
        <end position="413"/>
    </location>
</feature>
<evidence type="ECO:0000256" key="10">
    <source>
        <dbReference type="ARBA" id="ARBA00023004"/>
    </source>
</evidence>
<dbReference type="STRING" id="1505087.AYJ54_42285"/>
<dbReference type="PANTHER" id="PTHR35008">
    <property type="entry name" value="BLL4482 PROTEIN-RELATED"/>
    <property type="match status" value="1"/>
</dbReference>
<feature type="binding site" description="covalent" evidence="12">
    <location>
        <position position="50"/>
    </location>
    <ligand>
        <name>heme c</name>
        <dbReference type="ChEBI" id="CHEBI:61717"/>
        <label>1</label>
    </ligand>
</feature>
<evidence type="ECO:0000313" key="16">
    <source>
        <dbReference type="EMBL" id="OAF14199.1"/>
    </source>
</evidence>
<dbReference type="PROSITE" id="PS51007">
    <property type="entry name" value="CYTC"/>
    <property type="match status" value="3"/>
</dbReference>
<dbReference type="GO" id="GO:0016614">
    <property type="term" value="F:oxidoreductase activity, acting on CH-OH group of donors"/>
    <property type="evidence" value="ECO:0007669"/>
    <property type="project" value="InterPro"/>
</dbReference>
<keyword evidence="17" id="KW-1185">Reference proteome</keyword>
<keyword evidence="11" id="KW-0472">Membrane</keyword>
<keyword evidence="2" id="KW-0813">Transport</keyword>
<reference evidence="16 17" key="1">
    <citation type="submission" date="2016-03" db="EMBL/GenBank/DDBJ databases">
        <title>Draft Genome Sequence of the Strain BR 10245 (Bradyrhizobium sp.) isolated from nodules of Centrolobium paraense.</title>
        <authorList>
            <person name="Simoes-Araujo J.L.Sr."/>
            <person name="Barauna A.C."/>
            <person name="Silva K."/>
            <person name="Zilli J.E."/>
        </authorList>
    </citation>
    <scope>NUCLEOTIDE SEQUENCE [LARGE SCALE GENOMIC DNA]</scope>
    <source>
        <strain evidence="16 17">BR 10245</strain>
    </source>
</reference>
<comment type="cofactor">
    <cofactor evidence="12">
        <name>heme c</name>
        <dbReference type="ChEBI" id="CHEBI:61717"/>
    </cofactor>
    <text evidence="12">Binds 3 heme c groups covalently per subunit.</text>
</comment>
<evidence type="ECO:0000256" key="11">
    <source>
        <dbReference type="ARBA" id="ARBA00023136"/>
    </source>
</evidence>
<evidence type="ECO:0000313" key="17">
    <source>
        <dbReference type="Proteomes" id="UP000076959"/>
    </source>
</evidence>
<keyword evidence="4 12" id="KW-0349">Heme</keyword>
<evidence type="ECO:0000256" key="7">
    <source>
        <dbReference type="ARBA" id="ARBA00022729"/>
    </source>
</evidence>
<feature type="signal peptide" evidence="14">
    <location>
        <begin position="1"/>
        <end position="27"/>
    </location>
</feature>
<dbReference type="GO" id="GO:0005886">
    <property type="term" value="C:plasma membrane"/>
    <property type="evidence" value="ECO:0007669"/>
    <property type="project" value="UniProtKB-SubCell"/>
</dbReference>
<feature type="binding site" description="covalent" evidence="12">
    <location>
        <position position="196"/>
    </location>
    <ligand>
        <name>heme c</name>
        <dbReference type="ChEBI" id="CHEBI:61717"/>
        <label>2</label>
    </ligand>
</feature>
<dbReference type="PIRSF" id="PIRSF000018">
    <property type="entry name" value="Mb_ADH_cyt_c"/>
    <property type="match status" value="1"/>
</dbReference>
<evidence type="ECO:0000256" key="4">
    <source>
        <dbReference type="ARBA" id="ARBA00022617"/>
    </source>
</evidence>
<evidence type="ECO:0000256" key="8">
    <source>
        <dbReference type="ARBA" id="ARBA00022737"/>
    </source>
</evidence>
<gene>
    <name evidence="16" type="ORF">AYJ54_42285</name>
</gene>
<evidence type="ECO:0000256" key="12">
    <source>
        <dbReference type="PIRSR" id="PIRSR000018-50"/>
    </source>
</evidence>
<dbReference type="GO" id="GO:0009055">
    <property type="term" value="F:electron transfer activity"/>
    <property type="evidence" value="ECO:0007669"/>
    <property type="project" value="InterPro"/>
</dbReference>
<evidence type="ECO:0000256" key="14">
    <source>
        <dbReference type="SAM" id="SignalP"/>
    </source>
</evidence>
<dbReference type="SUPFAM" id="SSF46626">
    <property type="entry name" value="Cytochrome c"/>
    <property type="match status" value="3"/>
</dbReference>
<dbReference type="AlphaFoldDB" id="A0A176Z1F0"/>
<protein>
    <submittedName>
        <fullName evidence="16">Alcohol dehydrogenase</fullName>
    </submittedName>
</protein>
<accession>A0A176Z1F0</accession>
<dbReference type="Gene3D" id="1.10.760.10">
    <property type="entry name" value="Cytochrome c-like domain"/>
    <property type="match status" value="3"/>
</dbReference>
<evidence type="ECO:0000256" key="9">
    <source>
        <dbReference type="ARBA" id="ARBA00022982"/>
    </source>
</evidence>
<keyword evidence="3" id="KW-1003">Cell membrane</keyword>
<organism evidence="16 17">
    <name type="scientific">Bradyrhizobium centrolobii</name>
    <dbReference type="NCBI Taxonomy" id="1505087"/>
    <lineage>
        <taxon>Bacteria</taxon>
        <taxon>Pseudomonadati</taxon>
        <taxon>Pseudomonadota</taxon>
        <taxon>Alphaproteobacteria</taxon>
        <taxon>Hyphomicrobiales</taxon>
        <taxon>Nitrobacteraceae</taxon>
        <taxon>Bradyrhizobium</taxon>
    </lineage>
</organism>
<feature type="binding site" description="axial binding residue" evidence="13">
    <location>
        <position position="200"/>
    </location>
    <ligand>
        <name>heme c</name>
        <dbReference type="ChEBI" id="CHEBI:61717"/>
        <label>2</label>
    </ligand>
    <ligandPart>
        <name>Fe</name>
        <dbReference type="ChEBI" id="CHEBI:18248"/>
    </ligandPart>
</feature>
<keyword evidence="9" id="KW-0249">Electron transport</keyword>
<dbReference type="PRINTS" id="PR00605">
    <property type="entry name" value="CYTCHROMECIC"/>
</dbReference>
<evidence type="ECO:0000259" key="15">
    <source>
        <dbReference type="PROSITE" id="PS51007"/>
    </source>
</evidence>
<keyword evidence="8" id="KW-0677">Repeat</keyword>
<feature type="binding site" description="axial binding residue" evidence="13">
    <location>
        <position position="54"/>
    </location>
    <ligand>
        <name>heme c</name>
        <dbReference type="ChEBI" id="CHEBI:61717"/>
        <label>1</label>
    </ligand>
    <ligandPart>
        <name>Fe</name>
        <dbReference type="ChEBI" id="CHEBI:18248"/>
    </ligandPart>
</feature>
<dbReference type="InterPro" id="IPR014353">
    <property type="entry name" value="Membr-bd_ADH_cyt_c"/>
</dbReference>
<evidence type="ECO:0000256" key="5">
    <source>
        <dbReference type="ARBA" id="ARBA00022660"/>
    </source>
</evidence>
<feature type="binding site" description="covalent" evidence="12">
    <location>
        <position position="53"/>
    </location>
    <ligand>
        <name>heme c</name>
        <dbReference type="ChEBI" id="CHEBI:61717"/>
        <label>1</label>
    </ligand>
</feature>
<dbReference type="InterPro" id="IPR036909">
    <property type="entry name" value="Cyt_c-like_dom_sf"/>
</dbReference>
<sequence>MTAIGRRTLTMRMILAGLVLCSAVASAAAASEPSPEMIARGEALVVAGDCAGCHTADPAKPFAGGKRIDTPFGAIFGPNLTPDRDTGIGAWTDADFTRALRYGTAPDGSLYYPAFPYPYFTRMTKNDTLAIRAYLATLSPVTNRNKPPELRWPFSYRGLMRAWIYFFFKPGLFEPDQGQSAEWNRGAYLVTGLSHCGACHTPKNYFGADRDALALSGNEIGGWFAPRLDGAARSGLKSWSVEDATEYLQSGRNARSHADGPMAQVVVNSTSKMSDADVRAIAVYLKGLPAARREPTATPPDDAEMKAGQTVYARLCIACHEADGSGAPRIYPPLPGNALLQSINPSSTLRIILDGAHTVTTPRAPNAGEMPAYAKQLSDEQIAAVTNYMRNSWGNAAPLVTPAQVARARKEQP</sequence>
<dbReference type="InterPro" id="IPR009056">
    <property type="entry name" value="Cyt_c-like_dom"/>
</dbReference>
<feature type="binding site" description="covalent" evidence="12">
    <location>
        <position position="199"/>
    </location>
    <ligand>
        <name>heme c</name>
        <dbReference type="ChEBI" id="CHEBI:61717"/>
        <label>2</label>
    </ligand>
</feature>
<evidence type="ECO:0000256" key="3">
    <source>
        <dbReference type="ARBA" id="ARBA00022475"/>
    </source>
</evidence>
<feature type="domain" description="Cytochrome c" evidence="15">
    <location>
        <begin position="181"/>
        <end position="289"/>
    </location>
</feature>
<dbReference type="PANTHER" id="PTHR35008:SF8">
    <property type="entry name" value="ALCOHOL DEHYDROGENASE CYTOCHROME C SUBUNIT"/>
    <property type="match status" value="1"/>
</dbReference>
<keyword evidence="6 13" id="KW-0479">Metal-binding</keyword>
<dbReference type="EMBL" id="LUUB01000030">
    <property type="protein sequence ID" value="OAF14199.1"/>
    <property type="molecule type" value="Genomic_DNA"/>
</dbReference>
<feature type="binding site" description="covalent" evidence="12">
    <location>
        <position position="316"/>
    </location>
    <ligand>
        <name>heme c</name>
        <dbReference type="ChEBI" id="CHEBI:61717"/>
        <label>3</label>
    </ligand>
</feature>
<dbReference type="Proteomes" id="UP000076959">
    <property type="component" value="Unassembled WGS sequence"/>
</dbReference>
<evidence type="ECO:0000256" key="2">
    <source>
        <dbReference type="ARBA" id="ARBA00022448"/>
    </source>
</evidence>
<feature type="domain" description="Cytochrome c" evidence="15">
    <location>
        <begin position="303"/>
        <end position="393"/>
    </location>
</feature>
<evidence type="ECO:0000256" key="6">
    <source>
        <dbReference type="ARBA" id="ARBA00022723"/>
    </source>
</evidence>
<evidence type="ECO:0000256" key="13">
    <source>
        <dbReference type="PIRSR" id="PIRSR000018-51"/>
    </source>
</evidence>